<organism evidence="3 4">
    <name type="scientific">Arthrobacter silviterrae</name>
    <dbReference type="NCBI Taxonomy" id="2026658"/>
    <lineage>
        <taxon>Bacteria</taxon>
        <taxon>Bacillati</taxon>
        <taxon>Actinomycetota</taxon>
        <taxon>Actinomycetes</taxon>
        <taxon>Micrococcales</taxon>
        <taxon>Micrococcaceae</taxon>
        <taxon>Arthrobacter</taxon>
    </lineage>
</organism>
<evidence type="ECO:0008006" key="5">
    <source>
        <dbReference type="Google" id="ProtNLM"/>
    </source>
</evidence>
<name>A0ABX0DCZ7_9MICC</name>
<evidence type="ECO:0000256" key="2">
    <source>
        <dbReference type="SAM" id="Phobius"/>
    </source>
</evidence>
<comment type="caution">
    <text evidence="3">The sequence shown here is derived from an EMBL/GenBank/DDBJ whole genome shotgun (WGS) entry which is preliminary data.</text>
</comment>
<feature type="compositionally biased region" description="Low complexity" evidence="1">
    <location>
        <begin position="1"/>
        <end position="18"/>
    </location>
</feature>
<dbReference type="EMBL" id="JAAKZI010000013">
    <property type="protein sequence ID" value="NGN83670.1"/>
    <property type="molecule type" value="Genomic_DNA"/>
</dbReference>
<feature type="compositionally biased region" description="Basic residues" evidence="1">
    <location>
        <begin position="41"/>
        <end position="51"/>
    </location>
</feature>
<proteinExistence type="predicted"/>
<keyword evidence="4" id="KW-1185">Reference proteome</keyword>
<evidence type="ECO:0000313" key="3">
    <source>
        <dbReference type="EMBL" id="NGN83670.1"/>
    </source>
</evidence>
<dbReference type="Pfam" id="PF18986">
    <property type="entry name" value="DUF5719"/>
    <property type="match status" value="1"/>
</dbReference>
<feature type="compositionally biased region" description="Basic residues" evidence="1">
    <location>
        <begin position="20"/>
        <end position="31"/>
    </location>
</feature>
<accession>A0ABX0DCZ7</accession>
<feature type="transmembrane region" description="Helical" evidence="2">
    <location>
        <begin position="57"/>
        <end position="80"/>
    </location>
</feature>
<dbReference type="Proteomes" id="UP000479226">
    <property type="component" value="Unassembled WGS sequence"/>
</dbReference>
<keyword evidence="2" id="KW-1133">Transmembrane helix</keyword>
<dbReference type="InterPro" id="IPR043777">
    <property type="entry name" value="DUF5719"/>
</dbReference>
<feature type="region of interest" description="Disordered" evidence="1">
    <location>
        <begin position="1"/>
        <end position="51"/>
    </location>
</feature>
<protein>
    <recommendedName>
        <fullName evidence="5">Large extracellular alpha-helical protein</fullName>
    </recommendedName>
</protein>
<evidence type="ECO:0000256" key="1">
    <source>
        <dbReference type="SAM" id="MobiDB-lite"/>
    </source>
</evidence>
<keyword evidence="2" id="KW-0812">Transmembrane</keyword>
<dbReference type="RefSeq" id="WP_165181833.1">
    <property type="nucleotide sequence ID" value="NZ_JAAKZI010000013.1"/>
</dbReference>
<reference evidence="3 4" key="1">
    <citation type="submission" date="2020-02" db="EMBL/GenBank/DDBJ databases">
        <title>Genome sequence of the type strain DSM 27180 of Arthrobacter silviterrae.</title>
        <authorList>
            <person name="Gao J."/>
            <person name="Sun J."/>
        </authorList>
    </citation>
    <scope>NUCLEOTIDE SEQUENCE [LARGE SCALE GENOMIC DNA]</scope>
    <source>
        <strain evidence="3 4">DSM 27180</strain>
    </source>
</reference>
<evidence type="ECO:0000313" key="4">
    <source>
        <dbReference type="Proteomes" id="UP000479226"/>
    </source>
</evidence>
<keyword evidence="2" id="KW-0472">Membrane</keyword>
<gene>
    <name evidence="3" type="ORF">G6N77_09400</name>
</gene>
<sequence length="584" mass="56942">MDPAKPVAAAKKADASPATKLKRSARPKRVPKAAAEAQAAKPRRAERRKHRVVPRKWPLVLAGSATALLAVGMVAAGTLVPGSNATALLALQNQVLPVGDSLSNCVGPTQLVEGAAAGTDPQFAPGSSSTKSQLSAVVLSNPDGTLPGAGVESLDDKATPLFTLSKAPAQAAAAASTAPATLAPMTGAAKGKAALLQNQDVSAASVLRAVPLAGLGPLSAGAVVVDSADGDLKGLSAATCQPASNDFWLAGASTTVGRTAVLKLANSSKSPATVSLDLVGAGGPVQAPGGKGLVVAPGASRSVMLSGLAPDQELLSVHVKSSGGPVSAFIQQSVLRGLTPGGVDFLQPVQAPGTSQAIPGVRVQAPAAAAKIAAQSGYSDASTALMVTVPGAADAIVEVKAYGPTGQVPLPGGGVFTATAGKVSQLSLAGLAEGTYTLTVSSNASVVAGVRLVNSTKPGAATDIAFAPTAARLGNNQLLSLPAGLSTTLVLAAPTGTGSVDLVPISASGALGVQKTVTLQSGQTTTVDPAALLGSGTVAVLVSASGEAVYGTQLLGAKGSANIAVLPIAATSAEAQQLGITTRF</sequence>